<dbReference type="VEuPathDB" id="TriTrypDB:ADEAN_000434600"/>
<feature type="compositionally biased region" description="Basic residues" evidence="1">
    <location>
        <begin position="300"/>
        <end position="312"/>
    </location>
</feature>
<feature type="transmembrane region" description="Helical" evidence="2">
    <location>
        <begin position="12"/>
        <end position="31"/>
    </location>
</feature>
<sequence>MLLYSFCLQAPRYIFILLQLFLLSSFLVSLYQRLIDPIVKEVDQLHYPVSAKTTNLLAPYVFSPLRLFYITKLALFKAGLFLSSTTLDVIAQTAWSNFLETIKIATNVNLQQEWKKVSVSASTTVNPVLSMLLGRESSVRLLGVRRIVWKTPAAAFVFFGLLFYGSNALLLLWELTYCLVRGVVAVLLYPLRKRRAEVQPEHQKDNYRPLTRFAIRRNLRLWCTDLSHILLYNNGYNSLIRLAFALLEMVWLMQFGPTVLLSPFPDGSFRNSKPYWANCWGFSGSGGKPAGSGGKDGRTQRSRRMVGSPRRQHRRTAITYLFRSPRHSHSPTPGTPF</sequence>
<keyword evidence="2" id="KW-1133">Transmembrane helix</keyword>
<evidence type="ECO:0000256" key="2">
    <source>
        <dbReference type="SAM" id="Phobius"/>
    </source>
</evidence>
<evidence type="ECO:0000313" key="3">
    <source>
        <dbReference type="EMBL" id="CAD2216868.1"/>
    </source>
</evidence>
<proteinExistence type="predicted"/>
<keyword evidence="2" id="KW-0472">Membrane</keyword>
<keyword evidence="4" id="KW-1185">Reference proteome</keyword>
<feature type="region of interest" description="Disordered" evidence="1">
    <location>
        <begin position="287"/>
        <end position="312"/>
    </location>
</feature>
<reference evidence="3 4" key="1">
    <citation type="submission" date="2020-08" db="EMBL/GenBank/DDBJ databases">
        <authorList>
            <person name="Newling K."/>
            <person name="Davey J."/>
            <person name="Forrester S."/>
        </authorList>
    </citation>
    <scope>NUCLEOTIDE SEQUENCE [LARGE SCALE GENOMIC DNA]</scope>
    <source>
        <strain evidence="4">Crithidia deanei Carvalho (ATCC PRA-265)</strain>
    </source>
</reference>
<name>A0A7G2CAT0_9TRYP</name>
<dbReference type="Proteomes" id="UP000515908">
    <property type="component" value="Chromosome 07"/>
</dbReference>
<dbReference type="EMBL" id="LR877151">
    <property type="protein sequence ID" value="CAD2216868.1"/>
    <property type="molecule type" value="Genomic_DNA"/>
</dbReference>
<evidence type="ECO:0000256" key="1">
    <source>
        <dbReference type="SAM" id="MobiDB-lite"/>
    </source>
</evidence>
<gene>
    <name evidence="3" type="ORF">ADEAN_000434600</name>
</gene>
<keyword evidence="2" id="KW-0812">Transmembrane</keyword>
<dbReference type="AlphaFoldDB" id="A0A7G2CAT0"/>
<evidence type="ECO:0000313" key="4">
    <source>
        <dbReference type="Proteomes" id="UP000515908"/>
    </source>
</evidence>
<organism evidence="3 4">
    <name type="scientific">Angomonas deanei</name>
    <dbReference type="NCBI Taxonomy" id="59799"/>
    <lineage>
        <taxon>Eukaryota</taxon>
        <taxon>Discoba</taxon>
        <taxon>Euglenozoa</taxon>
        <taxon>Kinetoplastea</taxon>
        <taxon>Metakinetoplastina</taxon>
        <taxon>Trypanosomatida</taxon>
        <taxon>Trypanosomatidae</taxon>
        <taxon>Strigomonadinae</taxon>
        <taxon>Angomonas</taxon>
    </lineage>
</organism>
<protein>
    <submittedName>
        <fullName evidence="3">Uncharacterized protein</fullName>
    </submittedName>
</protein>
<accession>A0A7G2CAT0</accession>